<dbReference type="PROSITE" id="PS50110">
    <property type="entry name" value="RESPONSE_REGULATORY"/>
    <property type="match status" value="2"/>
</dbReference>
<keyword evidence="5" id="KW-0808">Transferase</keyword>
<dbReference type="Gene3D" id="1.10.287.130">
    <property type="match status" value="1"/>
</dbReference>
<evidence type="ECO:0000259" key="10">
    <source>
        <dbReference type="PROSITE" id="PS50109"/>
    </source>
</evidence>
<dbReference type="SUPFAM" id="SSF47384">
    <property type="entry name" value="Homodimeric domain of signal transducing histidine kinase"/>
    <property type="match status" value="1"/>
</dbReference>
<dbReference type="InterPro" id="IPR036890">
    <property type="entry name" value="HATPase_C_sf"/>
</dbReference>
<dbReference type="SMART" id="SM00388">
    <property type="entry name" value="HisKA"/>
    <property type="match status" value="1"/>
</dbReference>
<evidence type="ECO:0000256" key="8">
    <source>
        <dbReference type="PROSITE-ProRule" id="PRU00169"/>
    </source>
</evidence>
<evidence type="ECO:0000256" key="4">
    <source>
        <dbReference type="ARBA" id="ARBA00022553"/>
    </source>
</evidence>
<dbReference type="InterPro" id="IPR013655">
    <property type="entry name" value="PAS_fold_3"/>
</dbReference>
<dbReference type="NCBIfam" id="TIGR00229">
    <property type="entry name" value="sensory_box"/>
    <property type="match status" value="1"/>
</dbReference>
<proteinExistence type="inferred from homology"/>
<dbReference type="PROSITE" id="PS50109">
    <property type="entry name" value="HIS_KIN"/>
    <property type="match status" value="1"/>
</dbReference>
<dbReference type="InterPro" id="IPR001789">
    <property type="entry name" value="Sig_transdc_resp-reg_receiver"/>
</dbReference>
<feature type="domain" description="Response regulatory" evidence="11">
    <location>
        <begin position="566"/>
        <end position="684"/>
    </location>
</feature>
<dbReference type="PANTHER" id="PTHR43547:SF2">
    <property type="entry name" value="HYBRID SIGNAL TRANSDUCTION HISTIDINE KINASE C"/>
    <property type="match status" value="1"/>
</dbReference>
<gene>
    <name evidence="14" type="ORF">KME60_17280</name>
</gene>
<keyword evidence="9" id="KW-0175">Coiled coil</keyword>
<dbReference type="PROSITE" id="PS50112">
    <property type="entry name" value="PAS"/>
    <property type="match status" value="1"/>
</dbReference>
<feature type="domain" description="Response regulatory" evidence="11">
    <location>
        <begin position="8"/>
        <end position="125"/>
    </location>
</feature>
<dbReference type="InterPro" id="IPR003661">
    <property type="entry name" value="HisK_dim/P_dom"/>
</dbReference>
<dbReference type="CDD" id="cd16922">
    <property type="entry name" value="HATPase_EvgS-ArcB-TorS-like"/>
    <property type="match status" value="1"/>
</dbReference>
<dbReference type="SUPFAM" id="SSF55785">
    <property type="entry name" value="PYP-like sensor domain (PAS domain)"/>
    <property type="match status" value="1"/>
</dbReference>
<dbReference type="PRINTS" id="PR00344">
    <property type="entry name" value="BCTRLSENSOR"/>
</dbReference>
<evidence type="ECO:0000256" key="9">
    <source>
        <dbReference type="SAM" id="Coils"/>
    </source>
</evidence>
<evidence type="ECO:0000259" key="11">
    <source>
        <dbReference type="PROSITE" id="PS50110"/>
    </source>
</evidence>
<evidence type="ECO:0000259" key="12">
    <source>
        <dbReference type="PROSITE" id="PS50112"/>
    </source>
</evidence>
<dbReference type="Pfam" id="PF00512">
    <property type="entry name" value="HisKA"/>
    <property type="match status" value="1"/>
</dbReference>
<dbReference type="Gene3D" id="3.40.50.2300">
    <property type="match status" value="2"/>
</dbReference>
<dbReference type="EC" id="2.7.13.3" evidence="3"/>
<evidence type="ECO:0000313" key="14">
    <source>
        <dbReference type="EMBL" id="MBW4669125.1"/>
    </source>
</evidence>
<dbReference type="Pfam" id="PF02518">
    <property type="entry name" value="HATPase_c"/>
    <property type="match status" value="1"/>
</dbReference>
<dbReference type="CDD" id="cd00082">
    <property type="entry name" value="HisKA"/>
    <property type="match status" value="1"/>
</dbReference>
<keyword evidence="5" id="KW-0418">Kinase</keyword>
<dbReference type="SUPFAM" id="SSF52172">
    <property type="entry name" value="CheY-like"/>
    <property type="match status" value="2"/>
</dbReference>
<dbReference type="InterPro" id="IPR036097">
    <property type="entry name" value="HisK_dim/P_sf"/>
</dbReference>
<feature type="modified residue" description="4-aspartylphosphate" evidence="8">
    <location>
        <position position="615"/>
    </location>
</feature>
<feature type="domain" description="PAS" evidence="12">
    <location>
        <begin position="151"/>
        <end position="210"/>
    </location>
</feature>
<dbReference type="InterPro" id="IPR000014">
    <property type="entry name" value="PAS"/>
</dbReference>
<dbReference type="Pfam" id="PF00072">
    <property type="entry name" value="Response_reg"/>
    <property type="match status" value="2"/>
</dbReference>
<evidence type="ECO:0000259" key="13">
    <source>
        <dbReference type="PROSITE" id="PS50113"/>
    </source>
</evidence>
<dbReference type="SMART" id="SM00448">
    <property type="entry name" value="REC"/>
    <property type="match status" value="2"/>
</dbReference>
<keyword evidence="6" id="KW-0902">Two-component regulatory system</keyword>
<comment type="caution">
    <text evidence="14">The sequence shown here is derived from an EMBL/GenBank/DDBJ whole genome shotgun (WGS) entry which is preliminary data.</text>
</comment>
<comment type="similarity">
    <text evidence="2">In the N-terminal section; belongs to the phytochrome family.</text>
</comment>
<dbReference type="InterPro" id="IPR001610">
    <property type="entry name" value="PAC"/>
</dbReference>
<dbReference type="Gene3D" id="3.30.450.20">
    <property type="entry name" value="PAS domain"/>
    <property type="match status" value="1"/>
</dbReference>
<accession>A0A951QND1</accession>
<reference evidence="14" key="2">
    <citation type="journal article" date="2022" name="Microbiol. Resour. Announc.">
        <title>Metagenome Sequencing to Explore Phylogenomics of Terrestrial Cyanobacteria.</title>
        <authorList>
            <person name="Ward R.D."/>
            <person name="Stajich J.E."/>
            <person name="Johansen J.R."/>
            <person name="Huntemann M."/>
            <person name="Clum A."/>
            <person name="Foster B."/>
            <person name="Foster B."/>
            <person name="Roux S."/>
            <person name="Palaniappan K."/>
            <person name="Varghese N."/>
            <person name="Mukherjee S."/>
            <person name="Reddy T.B.K."/>
            <person name="Daum C."/>
            <person name="Copeland A."/>
            <person name="Chen I.A."/>
            <person name="Ivanova N.N."/>
            <person name="Kyrpides N.C."/>
            <person name="Shapiro N."/>
            <person name="Eloe-Fadrosh E.A."/>
            <person name="Pietrasiak N."/>
        </authorList>
    </citation>
    <scope>NUCLEOTIDE SEQUENCE</scope>
    <source>
        <strain evidence="14">GSE-NOS-MK-12-04C</strain>
    </source>
</reference>
<dbReference type="InterPro" id="IPR011006">
    <property type="entry name" value="CheY-like_superfamily"/>
</dbReference>
<evidence type="ECO:0000313" key="15">
    <source>
        <dbReference type="Proteomes" id="UP000729701"/>
    </source>
</evidence>
<dbReference type="PROSITE" id="PS50113">
    <property type="entry name" value="PAC"/>
    <property type="match status" value="1"/>
</dbReference>
<dbReference type="GO" id="GO:0000155">
    <property type="term" value="F:phosphorelay sensor kinase activity"/>
    <property type="evidence" value="ECO:0007669"/>
    <property type="project" value="InterPro"/>
</dbReference>
<evidence type="ECO:0000256" key="7">
    <source>
        <dbReference type="ARBA" id="ARBA00074306"/>
    </source>
</evidence>
<dbReference type="AlphaFoldDB" id="A0A951QND1"/>
<dbReference type="Proteomes" id="UP000729701">
    <property type="component" value="Unassembled WGS sequence"/>
</dbReference>
<dbReference type="SMART" id="SM00091">
    <property type="entry name" value="PAS"/>
    <property type="match status" value="1"/>
</dbReference>
<dbReference type="InterPro" id="IPR004358">
    <property type="entry name" value="Sig_transdc_His_kin-like_C"/>
</dbReference>
<feature type="domain" description="PAC" evidence="13">
    <location>
        <begin position="224"/>
        <end position="276"/>
    </location>
</feature>
<evidence type="ECO:0000256" key="6">
    <source>
        <dbReference type="ARBA" id="ARBA00023012"/>
    </source>
</evidence>
<evidence type="ECO:0000256" key="1">
    <source>
        <dbReference type="ARBA" id="ARBA00000085"/>
    </source>
</evidence>
<comment type="catalytic activity">
    <reaction evidence="1">
        <text>ATP + protein L-histidine = ADP + protein N-phospho-L-histidine.</text>
        <dbReference type="EC" id="2.7.13.3"/>
    </reaction>
</comment>
<dbReference type="FunFam" id="3.30.565.10:FF:000010">
    <property type="entry name" value="Sensor histidine kinase RcsC"/>
    <property type="match status" value="1"/>
</dbReference>
<dbReference type="CDD" id="cd00130">
    <property type="entry name" value="PAS"/>
    <property type="match status" value="1"/>
</dbReference>
<dbReference type="CDD" id="cd17580">
    <property type="entry name" value="REC_2_DhkD-like"/>
    <property type="match status" value="1"/>
</dbReference>
<dbReference type="SUPFAM" id="SSF55874">
    <property type="entry name" value="ATPase domain of HSP90 chaperone/DNA topoisomerase II/histidine kinase"/>
    <property type="match status" value="1"/>
</dbReference>
<dbReference type="Pfam" id="PF08447">
    <property type="entry name" value="PAS_3"/>
    <property type="match status" value="1"/>
</dbReference>
<dbReference type="PANTHER" id="PTHR43547">
    <property type="entry name" value="TWO-COMPONENT HISTIDINE KINASE"/>
    <property type="match status" value="1"/>
</dbReference>
<dbReference type="InterPro" id="IPR005467">
    <property type="entry name" value="His_kinase_dom"/>
</dbReference>
<dbReference type="SMART" id="SM00387">
    <property type="entry name" value="HATPase_c"/>
    <property type="match status" value="1"/>
</dbReference>
<keyword evidence="4 8" id="KW-0597">Phosphoprotein</keyword>
<dbReference type="Gene3D" id="3.30.565.10">
    <property type="entry name" value="Histidine kinase-like ATPase, C-terminal domain"/>
    <property type="match status" value="1"/>
</dbReference>
<evidence type="ECO:0000256" key="2">
    <source>
        <dbReference type="ARBA" id="ARBA00006402"/>
    </source>
</evidence>
<sequence>MPPTSKVNILLVDDHPENLVALEAILDGLGQNLVKANSGEETLRRLLLQDFAVILLDVQMPGMDGFETASLIRQRERSRNTPIIFLTAFSNNDNFVFKGYALGAVDYLLKPLDPVILSSKVSVFVDLFKKTTEVQRQAAELAAINAELRQSEERFRSLSASAPLGIFLIDTAGQCTYTNPNCQTICGLKSDESLQASWARCIHAEDRDRILGNLTAKTRFGQSYADEFRIYTPDGGMRWIDVQISPMLSDQRQLLGHVGTVEDVTERKLAESVREQMIREQTARAEAEAANQMKDEFLAIVSHELRTPLNSILGWSQQLLTRKLDSSNTTRALETIHRNAQSQAQLIEDILDVSRIVQGKLKLTIQPVNLVELIKTILETVRPQADTKAIQLETFVDEGLYTVSGDIERLRQIIWNLVSNAIKFTPESGRVEVRLSIVENGESSIASRQEILPSTYFKLSVPHIQLQVIDTGIGIPANFIPYLFDRFRQADSSSTRSYGGLGLGLTIARHLVELHNGSIYAHSEGQDKGATFTVNLPLFRGASSEEARATKDKENFAHEPTLNGMQILLVEDNKDSRDFIKIVLEESGAFVTDVASAKEAINCLEKSSFHVLVSDIGMPEINGYELMRYVRCLEEQQGGKIPAIALTAYARQEDRMEALDAGFQIHISKPIESSELITSVAQLAGLVKVTEIGMMTN</sequence>
<dbReference type="InterPro" id="IPR003594">
    <property type="entry name" value="HATPase_dom"/>
</dbReference>
<dbReference type="SMART" id="SM00086">
    <property type="entry name" value="PAC"/>
    <property type="match status" value="1"/>
</dbReference>
<evidence type="ECO:0000256" key="5">
    <source>
        <dbReference type="ARBA" id="ARBA00022777"/>
    </source>
</evidence>
<name>A0A951QND1_9CYAN</name>
<evidence type="ECO:0000256" key="3">
    <source>
        <dbReference type="ARBA" id="ARBA00012438"/>
    </source>
</evidence>
<dbReference type="InterPro" id="IPR035965">
    <property type="entry name" value="PAS-like_dom_sf"/>
</dbReference>
<organism evidence="14 15">
    <name type="scientific">Cyanomargarita calcarea GSE-NOS-MK-12-04C</name>
    <dbReference type="NCBI Taxonomy" id="2839659"/>
    <lineage>
        <taxon>Bacteria</taxon>
        <taxon>Bacillati</taxon>
        <taxon>Cyanobacteriota</taxon>
        <taxon>Cyanophyceae</taxon>
        <taxon>Nostocales</taxon>
        <taxon>Cyanomargaritaceae</taxon>
        <taxon>Cyanomargarita</taxon>
    </lineage>
</organism>
<protein>
    <recommendedName>
        <fullName evidence="7">Circadian input-output histidine kinase CikA</fullName>
        <ecNumber evidence="3">2.7.13.3</ecNumber>
    </recommendedName>
</protein>
<feature type="domain" description="Histidine kinase" evidence="10">
    <location>
        <begin position="300"/>
        <end position="540"/>
    </location>
</feature>
<reference evidence="14" key="1">
    <citation type="submission" date="2021-05" db="EMBL/GenBank/DDBJ databases">
        <authorList>
            <person name="Pietrasiak N."/>
            <person name="Ward R."/>
            <person name="Stajich J.E."/>
            <person name="Kurbessoian T."/>
        </authorList>
    </citation>
    <scope>NUCLEOTIDE SEQUENCE</scope>
    <source>
        <strain evidence="14">GSE-NOS-MK-12-04C</strain>
    </source>
</reference>
<feature type="coiled-coil region" evidence="9">
    <location>
        <begin position="134"/>
        <end position="161"/>
    </location>
</feature>
<dbReference type="InterPro" id="IPR000700">
    <property type="entry name" value="PAS-assoc_C"/>
</dbReference>
<feature type="modified residue" description="4-aspartylphosphate" evidence="8">
    <location>
        <position position="57"/>
    </location>
</feature>
<dbReference type="EMBL" id="JAHHGZ010000018">
    <property type="protein sequence ID" value="MBW4669125.1"/>
    <property type="molecule type" value="Genomic_DNA"/>
</dbReference>